<keyword evidence="2" id="KW-0812">Transmembrane</keyword>
<dbReference type="InterPro" id="IPR050972">
    <property type="entry name" value="SDr-like"/>
</dbReference>
<gene>
    <name evidence="4" type="ORF">SAMN04489737_1740</name>
</gene>
<dbReference type="AlphaFoldDB" id="A0A1H2LPE6"/>
<evidence type="ECO:0000259" key="3">
    <source>
        <dbReference type="Pfam" id="PF17802"/>
    </source>
</evidence>
<evidence type="ECO:0000256" key="2">
    <source>
        <dbReference type="SAM" id="Phobius"/>
    </source>
</evidence>
<organism evidence="4 5">
    <name type="scientific">Arcanobacterium phocae</name>
    <dbReference type="NCBI Taxonomy" id="131112"/>
    <lineage>
        <taxon>Bacteria</taxon>
        <taxon>Bacillati</taxon>
        <taxon>Actinomycetota</taxon>
        <taxon>Actinomycetes</taxon>
        <taxon>Actinomycetales</taxon>
        <taxon>Actinomycetaceae</taxon>
        <taxon>Arcanobacterium</taxon>
    </lineage>
</organism>
<feature type="domain" description="SpaA-like prealbumin fold" evidence="3">
    <location>
        <begin position="59"/>
        <end position="126"/>
    </location>
</feature>
<dbReference type="PANTHER" id="PTHR34403:SF14">
    <property type="entry name" value="OS05G0225800 PROTEIN"/>
    <property type="match status" value="1"/>
</dbReference>
<feature type="region of interest" description="Disordered" evidence="1">
    <location>
        <begin position="570"/>
        <end position="647"/>
    </location>
</feature>
<dbReference type="GO" id="GO:0005975">
    <property type="term" value="P:carbohydrate metabolic process"/>
    <property type="evidence" value="ECO:0007669"/>
    <property type="project" value="UniProtKB-ARBA"/>
</dbReference>
<dbReference type="PANTHER" id="PTHR34403">
    <property type="entry name" value="TOL-PAL SYSTEM PROTEIN TOLA"/>
    <property type="match status" value="1"/>
</dbReference>
<dbReference type="InterPro" id="IPR013783">
    <property type="entry name" value="Ig-like_fold"/>
</dbReference>
<keyword evidence="5" id="KW-1185">Reference proteome</keyword>
<dbReference type="OrthoDB" id="3169091at2"/>
<dbReference type="Proteomes" id="UP000214355">
    <property type="component" value="Chromosome I"/>
</dbReference>
<keyword evidence="2" id="KW-1133">Transmembrane helix</keyword>
<protein>
    <submittedName>
        <fullName evidence="4">Cna protein B-type domain-containing protein</fullName>
    </submittedName>
</protein>
<accession>A0A1H2LPE6</accession>
<evidence type="ECO:0000313" key="5">
    <source>
        <dbReference type="Proteomes" id="UP000214355"/>
    </source>
</evidence>
<dbReference type="SUPFAM" id="SSF49478">
    <property type="entry name" value="Cna protein B-type domain"/>
    <property type="match status" value="2"/>
</dbReference>
<dbReference type="Pfam" id="PF17802">
    <property type="entry name" value="SpaA"/>
    <property type="match status" value="1"/>
</dbReference>
<dbReference type="RefSeq" id="WP_091282279.1">
    <property type="nucleotide sequence ID" value="NZ_JABAPH010000002.1"/>
</dbReference>
<name>A0A1H2LPE6_9ACTO</name>
<feature type="transmembrane region" description="Helical" evidence="2">
    <location>
        <begin position="656"/>
        <end position="678"/>
    </location>
</feature>
<dbReference type="InterPro" id="IPR041033">
    <property type="entry name" value="SpaA_PFL_dom_1"/>
</dbReference>
<dbReference type="STRING" id="131112.SAMN04489737_1740"/>
<sequence>MKHSQSNRLSIPIAMFFALILAFTMLVTPRPLPAHAATGATLQLSAFKHDNTGTALPDTADLLSGVTFVLTDPDSGFKHQVTTSSSGRAVFSNLNEGNYTLTVEKVPAGVVNLAKPHSISVSKTPTGDFEILMDGKNENGGAGPAPGAHVPGKTPFKIYFPVKPNIAKISSVADKTVIERCDGNNLAEPVTFTMTAPLSIYANWQFVYLPSTDLATSYANFSIQDLVSPRLEVIAARGYVESLGMTATVPVQISQTPTTQGTLVKAEITDFSQLLAKGFEAVDLRTLKLEIDVRPAASEYQNAQVNTSPIENTAEVWLDNNMVNTSNTVSIKLKGSEKTATKVWKDLDTMPAPRISFQLMRNLDGETPEPVPGLALATLTGETTTATWIDLPERDGSCHPWAYSVREVDSQGIPGVPENFESTQTDALTVTNSRLVHPAIDIEKYTLDEGLFPGDHDDEADPYQIPLENVDAGTAVGFVITNIGDIALKDLQFSDVTDPKTAGRVANIHCTLNDQPITVTELARFEVGEKIYCQGKLANMPLGAFHKDIASIHAVSVVRDIKVSDSDLWHAVTPKPAPEPEPSPEPSPSPDPQPEPDPEPSPSPDPQPEPQPEPDPKPEPQPEPDPKPEPQPEPDPQPEPESEPHLATTGTRLDSVMLAMLGLLGIGVGSIGITTITIRTRKE</sequence>
<proteinExistence type="predicted"/>
<feature type="compositionally biased region" description="Pro residues" evidence="1">
    <location>
        <begin position="575"/>
        <end position="613"/>
    </location>
</feature>
<keyword evidence="2" id="KW-0472">Membrane</keyword>
<dbReference type="GeneID" id="65345457"/>
<dbReference type="EMBL" id="LT629804">
    <property type="protein sequence ID" value="SDU82471.1"/>
    <property type="molecule type" value="Genomic_DNA"/>
</dbReference>
<reference evidence="5" key="1">
    <citation type="submission" date="2016-10" db="EMBL/GenBank/DDBJ databases">
        <authorList>
            <person name="Varghese N."/>
            <person name="Submissions S."/>
        </authorList>
    </citation>
    <scope>NUCLEOTIDE SEQUENCE [LARGE SCALE GENOMIC DNA]</scope>
    <source>
        <strain evidence="5">DSM 10002</strain>
    </source>
</reference>
<evidence type="ECO:0000256" key="1">
    <source>
        <dbReference type="SAM" id="MobiDB-lite"/>
    </source>
</evidence>
<feature type="compositionally biased region" description="Basic and acidic residues" evidence="1">
    <location>
        <begin position="614"/>
        <end position="630"/>
    </location>
</feature>
<evidence type="ECO:0000313" key="4">
    <source>
        <dbReference type="EMBL" id="SDU82471.1"/>
    </source>
</evidence>
<dbReference type="Gene3D" id="2.60.40.10">
    <property type="entry name" value="Immunoglobulins"/>
    <property type="match status" value="1"/>
</dbReference>